<evidence type="ECO:0000256" key="1">
    <source>
        <dbReference type="SAM" id="Phobius"/>
    </source>
</evidence>
<sequence length="288" mass="34026">MKRKAAWWITATKGVIIAFVSFILYNVFLYFYPLKKEIIYDNKERAEEFVYSKQRYSVIFVGSGLIGDFSPASVRRSNYFNLFFPYSGSCTGVKVIALSNKIPDTLFVETNYLYKGFDQQLLEDVFRPGLYQARFALPALQEKHQVFSFLKEQIKPSKIRQLKLARYPEPQYSQELTHFKEEYQVLPDSLRLRQDLDSLQYYLNYLSSKNCKIFFFEMPVDRQLSNYPKMKSEKYALQQVFDKKIKWVAPDTLGRYATIDGVHLLEKSVYQYLAYFNQNIHRLASNSK</sequence>
<protein>
    <recommendedName>
        <fullName evidence="4">SGNH/GDSL hydrolase family protein</fullName>
    </recommendedName>
</protein>
<keyword evidence="1" id="KW-1133">Transmembrane helix</keyword>
<reference evidence="2 3" key="1">
    <citation type="submission" date="2017-01" db="EMBL/GenBank/DDBJ databases">
        <title>A new Hymenobacter.</title>
        <authorList>
            <person name="Liang Y."/>
            <person name="Feng F."/>
        </authorList>
    </citation>
    <scope>NUCLEOTIDE SEQUENCE [LARGE SCALE GENOMIC DNA]</scope>
    <source>
        <strain evidence="2">MIMBbqt21</strain>
    </source>
</reference>
<organism evidence="2 3">
    <name type="scientific">Hymenobacter crusticola</name>
    <dbReference type="NCBI Taxonomy" id="1770526"/>
    <lineage>
        <taxon>Bacteria</taxon>
        <taxon>Pseudomonadati</taxon>
        <taxon>Bacteroidota</taxon>
        <taxon>Cytophagia</taxon>
        <taxon>Cytophagales</taxon>
        <taxon>Hymenobacteraceae</taxon>
        <taxon>Hymenobacter</taxon>
    </lineage>
</organism>
<keyword evidence="1" id="KW-0812">Transmembrane</keyword>
<accession>A0A243W7Z0</accession>
<dbReference type="AlphaFoldDB" id="A0A243W7Z0"/>
<feature type="transmembrane region" description="Helical" evidence="1">
    <location>
        <begin position="6"/>
        <end position="32"/>
    </location>
</feature>
<comment type="caution">
    <text evidence="2">The sequence shown here is derived from an EMBL/GenBank/DDBJ whole genome shotgun (WGS) entry which is preliminary data.</text>
</comment>
<dbReference type="EMBL" id="MTSE01000017">
    <property type="protein sequence ID" value="OUJ71201.1"/>
    <property type="molecule type" value="Genomic_DNA"/>
</dbReference>
<dbReference type="RefSeq" id="WP_086596316.1">
    <property type="nucleotide sequence ID" value="NZ_MTSE01000017.1"/>
</dbReference>
<dbReference type="Proteomes" id="UP000194873">
    <property type="component" value="Unassembled WGS sequence"/>
</dbReference>
<keyword evidence="1" id="KW-0472">Membrane</keyword>
<keyword evidence="3" id="KW-1185">Reference proteome</keyword>
<evidence type="ECO:0008006" key="4">
    <source>
        <dbReference type="Google" id="ProtNLM"/>
    </source>
</evidence>
<name>A0A243W7Z0_9BACT</name>
<dbReference type="OrthoDB" id="653624at2"/>
<evidence type="ECO:0000313" key="3">
    <source>
        <dbReference type="Proteomes" id="UP000194873"/>
    </source>
</evidence>
<proteinExistence type="predicted"/>
<evidence type="ECO:0000313" key="2">
    <source>
        <dbReference type="EMBL" id="OUJ71201.1"/>
    </source>
</evidence>
<gene>
    <name evidence="2" type="ORF">BXP70_22225</name>
</gene>